<feature type="region of interest" description="Disordered" evidence="6">
    <location>
        <begin position="1515"/>
        <end position="1548"/>
    </location>
</feature>
<dbReference type="Pfam" id="PF06657">
    <property type="entry name" value="Cep57_MT_bd"/>
    <property type="match status" value="1"/>
</dbReference>
<dbReference type="InterPro" id="IPR024957">
    <property type="entry name" value="Cep57_MT-bd_dom"/>
</dbReference>
<dbReference type="PANTHER" id="PTHR19336">
    <property type="entry name" value="UNCHARACTERIZED DUF1167"/>
    <property type="match status" value="1"/>
</dbReference>
<feature type="transmembrane region" description="Helical" evidence="7">
    <location>
        <begin position="1844"/>
        <end position="1873"/>
    </location>
</feature>
<dbReference type="GeneID" id="63724458"/>
<keyword evidence="10" id="KW-1185">Reference proteome</keyword>
<keyword evidence="7" id="KW-1133">Transmembrane helix</keyword>
<keyword evidence="3" id="KW-0963">Cytoplasm</keyword>
<keyword evidence="5" id="KW-0175">Coiled coil</keyword>
<dbReference type="InterPro" id="IPR025925">
    <property type="entry name" value="PPC89_CLD"/>
</dbReference>
<feature type="transmembrane region" description="Helical" evidence="7">
    <location>
        <begin position="1633"/>
        <end position="1650"/>
    </location>
</feature>
<dbReference type="InterPro" id="IPR020846">
    <property type="entry name" value="MFS_dom"/>
</dbReference>
<evidence type="ECO:0000256" key="2">
    <source>
        <dbReference type="ARBA" id="ARBA00004267"/>
    </source>
</evidence>
<feature type="region of interest" description="Disordered" evidence="6">
    <location>
        <begin position="11"/>
        <end position="36"/>
    </location>
</feature>
<dbReference type="EMBL" id="KV878126">
    <property type="protein sequence ID" value="OJI98087.1"/>
    <property type="molecule type" value="Genomic_DNA"/>
</dbReference>
<name>A0A1L9P983_ASPVE</name>
<accession>A0A1L9P983</accession>
<dbReference type="SUPFAM" id="SSF103473">
    <property type="entry name" value="MFS general substrate transporter"/>
    <property type="match status" value="1"/>
</dbReference>
<feature type="compositionally biased region" description="Polar residues" evidence="6">
    <location>
        <begin position="317"/>
        <end position="333"/>
    </location>
</feature>
<keyword evidence="4" id="KW-0206">Cytoskeleton</keyword>
<feature type="compositionally biased region" description="Basic and acidic residues" evidence="6">
    <location>
        <begin position="422"/>
        <end position="432"/>
    </location>
</feature>
<feature type="compositionally biased region" description="Polar residues" evidence="6">
    <location>
        <begin position="608"/>
        <end position="619"/>
    </location>
</feature>
<feature type="transmembrane region" description="Helical" evidence="7">
    <location>
        <begin position="1932"/>
        <end position="1952"/>
    </location>
</feature>
<feature type="coiled-coil region" evidence="5">
    <location>
        <begin position="806"/>
        <end position="932"/>
    </location>
</feature>
<feature type="compositionally biased region" description="Basic and acidic residues" evidence="6">
    <location>
        <begin position="655"/>
        <end position="679"/>
    </location>
</feature>
<feature type="transmembrane region" description="Helical" evidence="7">
    <location>
        <begin position="2032"/>
        <end position="2052"/>
    </location>
</feature>
<dbReference type="CDD" id="cd17330">
    <property type="entry name" value="MFS_SLC46_TetA_like"/>
    <property type="match status" value="1"/>
</dbReference>
<feature type="region of interest" description="Disordered" evidence="6">
    <location>
        <begin position="1021"/>
        <end position="1087"/>
    </location>
</feature>
<dbReference type="GO" id="GO:0016020">
    <property type="term" value="C:membrane"/>
    <property type="evidence" value="ECO:0007669"/>
    <property type="project" value="UniProtKB-SubCell"/>
</dbReference>
<evidence type="ECO:0000259" key="8">
    <source>
        <dbReference type="PROSITE" id="PS50850"/>
    </source>
</evidence>
<dbReference type="Pfam" id="PF14197">
    <property type="entry name" value="Cep57_CLD_2"/>
    <property type="match status" value="1"/>
</dbReference>
<feature type="region of interest" description="Disordered" evidence="6">
    <location>
        <begin position="1396"/>
        <end position="1428"/>
    </location>
</feature>
<feature type="domain" description="Major facilitator superfamily (MFS) profile" evidence="8">
    <location>
        <begin position="1559"/>
        <end position="2056"/>
    </location>
</feature>
<dbReference type="GO" id="GO:0008017">
    <property type="term" value="F:microtubule binding"/>
    <property type="evidence" value="ECO:0007669"/>
    <property type="project" value="InterPro"/>
</dbReference>
<feature type="region of interest" description="Disordered" evidence="6">
    <location>
        <begin position="563"/>
        <end position="689"/>
    </location>
</feature>
<feature type="region of interest" description="Disordered" evidence="6">
    <location>
        <begin position="939"/>
        <end position="1002"/>
    </location>
</feature>
<keyword evidence="7" id="KW-0812">Transmembrane</keyword>
<organism evidence="9 10">
    <name type="scientific">Aspergillus versicolor CBS 583.65</name>
    <dbReference type="NCBI Taxonomy" id="1036611"/>
    <lineage>
        <taxon>Eukaryota</taxon>
        <taxon>Fungi</taxon>
        <taxon>Dikarya</taxon>
        <taxon>Ascomycota</taxon>
        <taxon>Pezizomycotina</taxon>
        <taxon>Eurotiomycetes</taxon>
        <taxon>Eurotiomycetidae</taxon>
        <taxon>Eurotiales</taxon>
        <taxon>Aspergillaceae</taxon>
        <taxon>Aspergillus</taxon>
        <taxon>Aspergillus subgen. Nidulantes</taxon>
    </lineage>
</organism>
<gene>
    <name evidence="9" type="ORF">ASPVEDRAFT_185325</name>
</gene>
<evidence type="ECO:0000256" key="1">
    <source>
        <dbReference type="ARBA" id="ARBA00004141"/>
    </source>
</evidence>
<feature type="region of interest" description="Disordered" evidence="6">
    <location>
        <begin position="501"/>
        <end position="527"/>
    </location>
</feature>
<feature type="compositionally biased region" description="Acidic residues" evidence="6">
    <location>
        <begin position="1526"/>
        <end position="1541"/>
    </location>
</feature>
<evidence type="ECO:0000256" key="4">
    <source>
        <dbReference type="ARBA" id="ARBA00023212"/>
    </source>
</evidence>
<feature type="compositionally biased region" description="Polar residues" evidence="6">
    <location>
        <begin position="434"/>
        <end position="444"/>
    </location>
</feature>
<sequence length="2075" mass="230201">MLIPIQLRQLEPRQSPDSPTDNSDKNDNSSQNPSGGGNNNAVIIVAAIVVFVIAFLVVVYFVLRALRRMNCRPKYIPGKFLKDRWIRWNVGSTYGQVPGGSSSDRAAGVTVAPQAAEEPSRTDPSTGVRRDTSIRSIISLPAYSSTPKPTEQVIAREGERGGMDMVVEFPETAEEEEDRREEMMESLYQIRLQRRQEIADREARRRERREARERGDILRLEQLRVASRARANSRDSVNGGASGTAATALAEAQSRGRDRRISSVSYADVGYVRHDGSRLRASSHDSDSRPLLNDAAAMSADGPDRSSGLMSVHSRGESYSSAAGGSDSESLTPVHSHGASLRSVNHSNEEFEDGDVGARNIPPPDYNNLDWGDAPPYEPSTSQPNSDGPPRLRELTPLPTIQIDVVSPVDNDPPTIPITPQEEEHTRPRETPAETGSPSDNNAPATARSAYGVFLPSASISRIFFREQSVASFTMSREHTANSFASFGSDFDPEHEAIASTRELDESPQLPKMNGASRKLSQVDEEDEPDYVFNTSTFEQYLPNFSPIGTSEEEDDNDIDIDDDISIEAGRGPSNPPRRLNDSRNSWMSMENSVRSSSPAVRLDVPTPQKSAVRNTSRRAASENLRKDAQLRQASLAHKENIDPNPPKTSRKERRTLSEIHDKVRDSYEGSFLEDERPSPAKTSATRPTRFGNVNLSHQIADAVERASQEAYGKDARRGKARASANAGGDTGTQQSFLLPDLPNLSDLVSGVYEDGTPVYTRQPKTRTTRFVSPPADATDASLSREHMPLDAVPIPEDEKALFVSLRLLQDKVSELERAKGDTEKKMEDLRQENNFLKGGKSRGKRHELEQNDYKKDRLINENQKLESTNLALQNKVDLLERKTDIQEAALKKLNKERDMAVSQLGVAYLESQDLKSENETLQHEVAELKARFAQLFPSGSRTQEETAQSEQSTVSDASTEESQPNTRQSTTKDVTAKSTRSKSKSGRREDSKSRVSNQVDREISRLERERADDALFSIELPRVRESTGSKKQKGTRSREPSSQSKRRSSSGKRVKRVVVEEVEVTDPVDTTAEATGHTRKSSATDQDQTLLSFIDEREIAQLRKTLEEERLARKRRQSNPAPEHTAGETENLTRQSALKPAPRKSSMKETKATIPRPASALGDVTATSRVSLPEGDSHLSIPAERPRRHSDHSTASVAQRRRRRIAEEMTSAFILPDITLRHTDLAENLIKLPESTQRVLDRATQHNGKNCTVCKQSVPGEGCEHTRDAVKIPKPTPVSERMPEPSVYNEEPTLRPAQSPAVALATVLKALEDELSHLRMQLISYQGAYNKMDASISKRQRKALGEKIEKLLKDIDMKADQIYALYDVLEDQRHRGQEMTEQEIEVTLQSIGIDANPKMGDVTGTTDKSSRKDGTEYDVDDDDSELPWEGIESTTEMTGGTPLSISYHPIDFGSSSAMSYHRTQYSTIPVYHVDSSSSSNFFASNYSSQNTLYGDSDDDARSVRTVIHSSSPPHLRLLEPAPITGDEEWSGDTSDEDDPVEAASEKPVTWSSLPNKSQLAILTIARLSEPLTQTSLQAYLFYQLRSFDPSLPESTIATQAGILQGSFTAAQFLTAVLWGRLADSEWMGRKRVLLIGLLGTCISCLGFGFSRSFAAAAVFRTLGGALNSNVGVMRTMISEIIEEKKYQSRAFLLLPMCFNIGVIIGPILGGTLADPRKNYPQLFGPGSLFGGEDGVWWMERWPFALPNFISAIFIFTSWLTVFFGLDETHEVARYRSDWGRKLGRRIARVVQRRRYHHYRPISDYPDDTSLYLDESIASRSAPSSPVRARMQHRQKRPGFRQIWTANVLLTLFVQFLLAFHTSAFNSLTFIFLPNPRAPEGSNQGFFRFGGGLGLPSSRVGLATAIIGLIGLPLQIFIYPRVQSRLGTLTSFRTFLPFSPLSYALMPFLVIIPNFPWLVWPAFTIVVGLQVVSRTFALPAAVILVNNSVTDASILGTVHGVAQSISSAARTLGPLLTGWGLGLGLEYNLVGGVWWALALEALLGWFLLGTIYEGKGIDRRKDREQEEIEASQERR</sequence>
<feature type="region of interest" description="Disordered" evidence="6">
    <location>
        <begin position="97"/>
        <end position="130"/>
    </location>
</feature>
<feature type="compositionally biased region" description="Basic and acidic residues" evidence="6">
    <location>
        <begin position="708"/>
        <end position="718"/>
    </location>
</feature>
<evidence type="ECO:0000256" key="6">
    <source>
        <dbReference type="SAM" id="MobiDB-lite"/>
    </source>
</evidence>
<evidence type="ECO:0000256" key="5">
    <source>
        <dbReference type="SAM" id="Coils"/>
    </source>
</evidence>
<keyword evidence="7" id="KW-0472">Membrane</keyword>
<evidence type="ECO:0000256" key="7">
    <source>
        <dbReference type="SAM" id="Phobius"/>
    </source>
</evidence>
<protein>
    <recommendedName>
        <fullName evidence="8">Major facilitator superfamily (MFS) profile domain-containing protein</fullName>
    </recommendedName>
</protein>
<dbReference type="PROSITE" id="PS50850">
    <property type="entry name" value="MFS"/>
    <property type="match status" value="1"/>
</dbReference>
<feature type="region of interest" description="Disordered" evidence="6">
    <location>
        <begin position="708"/>
        <end position="735"/>
    </location>
</feature>
<feature type="compositionally biased region" description="Basic and acidic residues" evidence="6">
    <location>
        <begin position="277"/>
        <end position="288"/>
    </location>
</feature>
<dbReference type="PANTHER" id="PTHR19336:SF9">
    <property type="entry name" value="SPINDLE POLE BODY PROTEIN PPC89"/>
    <property type="match status" value="1"/>
</dbReference>
<dbReference type="GO" id="GO:0005815">
    <property type="term" value="C:microtubule organizing center"/>
    <property type="evidence" value="ECO:0007669"/>
    <property type="project" value="UniProtKB-SubCell"/>
</dbReference>
<feature type="compositionally biased region" description="Basic residues" evidence="6">
    <location>
        <begin position="1045"/>
        <end position="1057"/>
    </location>
</feature>
<dbReference type="Gene3D" id="1.20.1250.20">
    <property type="entry name" value="MFS general substrate transporter like domains"/>
    <property type="match status" value="1"/>
</dbReference>
<dbReference type="RefSeq" id="XP_040663850.1">
    <property type="nucleotide sequence ID" value="XM_040808947.1"/>
</dbReference>
<dbReference type="InterPro" id="IPR051756">
    <property type="entry name" value="Centrosomal_MT-associated"/>
</dbReference>
<dbReference type="InterPro" id="IPR036259">
    <property type="entry name" value="MFS_trans_sf"/>
</dbReference>
<dbReference type="InterPro" id="IPR011701">
    <property type="entry name" value="MFS"/>
</dbReference>
<feature type="compositionally biased region" description="Basic and acidic residues" evidence="6">
    <location>
        <begin position="987"/>
        <end position="1002"/>
    </location>
</feature>
<feature type="compositionally biased region" description="Basic and acidic residues" evidence="6">
    <location>
        <begin position="620"/>
        <end position="630"/>
    </location>
</feature>
<dbReference type="Pfam" id="PF07690">
    <property type="entry name" value="MFS_1"/>
    <property type="match status" value="1"/>
</dbReference>
<proteinExistence type="predicted"/>
<feature type="transmembrane region" description="Helical" evidence="7">
    <location>
        <begin position="41"/>
        <end position="63"/>
    </location>
</feature>
<dbReference type="GO" id="GO:0022857">
    <property type="term" value="F:transmembrane transporter activity"/>
    <property type="evidence" value="ECO:0007669"/>
    <property type="project" value="InterPro"/>
</dbReference>
<feature type="compositionally biased region" description="Polar residues" evidence="6">
    <location>
        <begin position="939"/>
        <end position="974"/>
    </location>
</feature>
<evidence type="ECO:0000313" key="9">
    <source>
        <dbReference type="EMBL" id="OJI98087.1"/>
    </source>
</evidence>
<dbReference type="VEuPathDB" id="FungiDB:ASPVEDRAFT_185325"/>
<dbReference type="Proteomes" id="UP000184073">
    <property type="component" value="Unassembled WGS sequence"/>
</dbReference>
<feature type="compositionally biased region" description="Polar residues" evidence="6">
    <location>
        <begin position="583"/>
        <end position="599"/>
    </location>
</feature>
<comment type="subcellular location">
    <subcellularLocation>
        <location evidence="2">Cytoplasm</location>
        <location evidence="2">Cytoskeleton</location>
        <location evidence="2">Microtubule organizing center</location>
    </subcellularLocation>
    <subcellularLocation>
        <location evidence="1">Membrane</location>
        <topology evidence="1">Multi-pass membrane protein</topology>
    </subcellularLocation>
</comment>
<feature type="transmembrane region" description="Helical" evidence="7">
    <location>
        <begin position="1744"/>
        <end position="1766"/>
    </location>
</feature>
<feature type="transmembrane region" description="Helical" evidence="7">
    <location>
        <begin position="1900"/>
        <end position="1920"/>
    </location>
</feature>
<feature type="region of interest" description="Disordered" evidence="6">
    <location>
        <begin position="277"/>
        <end position="446"/>
    </location>
</feature>
<evidence type="ECO:0000313" key="10">
    <source>
        <dbReference type="Proteomes" id="UP000184073"/>
    </source>
</evidence>
<feature type="region of interest" description="Disordered" evidence="6">
    <location>
        <begin position="1111"/>
        <end position="1200"/>
    </location>
</feature>
<reference evidence="10" key="1">
    <citation type="journal article" date="2017" name="Genome Biol.">
        <title>Comparative genomics reveals high biological diversity and specific adaptations in the industrially and medically important fungal genus Aspergillus.</title>
        <authorList>
            <person name="de Vries R.P."/>
            <person name="Riley R."/>
            <person name="Wiebenga A."/>
            <person name="Aguilar-Osorio G."/>
            <person name="Amillis S."/>
            <person name="Uchima C.A."/>
            <person name="Anderluh G."/>
            <person name="Asadollahi M."/>
            <person name="Askin M."/>
            <person name="Barry K."/>
            <person name="Battaglia E."/>
            <person name="Bayram O."/>
            <person name="Benocci T."/>
            <person name="Braus-Stromeyer S.A."/>
            <person name="Caldana C."/>
            <person name="Canovas D."/>
            <person name="Cerqueira G.C."/>
            <person name="Chen F."/>
            <person name="Chen W."/>
            <person name="Choi C."/>
            <person name="Clum A."/>
            <person name="Dos Santos R.A."/>
            <person name="Damasio A.R."/>
            <person name="Diallinas G."/>
            <person name="Emri T."/>
            <person name="Fekete E."/>
            <person name="Flipphi M."/>
            <person name="Freyberg S."/>
            <person name="Gallo A."/>
            <person name="Gournas C."/>
            <person name="Habgood R."/>
            <person name="Hainaut M."/>
            <person name="Harispe M.L."/>
            <person name="Henrissat B."/>
            <person name="Hilden K.S."/>
            <person name="Hope R."/>
            <person name="Hossain A."/>
            <person name="Karabika E."/>
            <person name="Karaffa L."/>
            <person name="Karanyi Z."/>
            <person name="Krasevec N."/>
            <person name="Kuo A."/>
            <person name="Kusch H."/>
            <person name="LaButti K."/>
            <person name="Lagendijk E.L."/>
            <person name="Lapidus A."/>
            <person name="Levasseur A."/>
            <person name="Lindquist E."/>
            <person name="Lipzen A."/>
            <person name="Logrieco A.F."/>
            <person name="MacCabe A."/>
            <person name="Maekelae M.R."/>
            <person name="Malavazi I."/>
            <person name="Melin P."/>
            <person name="Meyer V."/>
            <person name="Mielnichuk N."/>
            <person name="Miskei M."/>
            <person name="Molnar A.P."/>
            <person name="Mule G."/>
            <person name="Ngan C.Y."/>
            <person name="Orejas M."/>
            <person name="Orosz E."/>
            <person name="Ouedraogo J.P."/>
            <person name="Overkamp K.M."/>
            <person name="Park H.-S."/>
            <person name="Perrone G."/>
            <person name="Piumi F."/>
            <person name="Punt P.J."/>
            <person name="Ram A.F."/>
            <person name="Ramon A."/>
            <person name="Rauscher S."/>
            <person name="Record E."/>
            <person name="Riano-Pachon D.M."/>
            <person name="Robert V."/>
            <person name="Roehrig J."/>
            <person name="Ruller R."/>
            <person name="Salamov A."/>
            <person name="Salih N.S."/>
            <person name="Samson R.A."/>
            <person name="Sandor E."/>
            <person name="Sanguinetti M."/>
            <person name="Schuetze T."/>
            <person name="Sepcic K."/>
            <person name="Shelest E."/>
            <person name="Sherlock G."/>
            <person name="Sophianopoulou V."/>
            <person name="Squina F.M."/>
            <person name="Sun H."/>
            <person name="Susca A."/>
            <person name="Todd R.B."/>
            <person name="Tsang A."/>
            <person name="Unkles S.E."/>
            <person name="van de Wiele N."/>
            <person name="van Rossen-Uffink D."/>
            <person name="Oliveira J.V."/>
            <person name="Vesth T.C."/>
            <person name="Visser J."/>
            <person name="Yu J.-H."/>
            <person name="Zhou M."/>
            <person name="Andersen M.R."/>
            <person name="Archer D.B."/>
            <person name="Baker S.E."/>
            <person name="Benoit I."/>
            <person name="Brakhage A.A."/>
            <person name="Braus G.H."/>
            <person name="Fischer R."/>
            <person name="Frisvad J.C."/>
            <person name="Goldman G.H."/>
            <person name="Houbraken J."/>
            <person name="Oakley B."/>
            <person name="Pocsi I."/>
            <person name="Scazzocchio C."/>
            <person name="Seiboth B."/>
            <person name="vanKuyk P.A."/>
            <person name="Wortman J."/>
            <person name="Dyer P.S."/>
            <person name="Grigoriev I.V."/>
        </authorList>
    </citation>
    <scope>NUCLEOTIDE SEQUENCE [LARGE SCALE GENOMIC DNA]</scope>
    <source>
        <strain evidence="10">CBS 583.65</strain>
    </source>
</reference>
<feature type="compositionally biased region" description="Acidic residues" evidence="6">
    <location>
        <begin position="1417"/>
        <end position="1427"/>
    </location>
</feature>
<feature type="transmembrane region" description="Helical" evidence="7">
    <location>
        <begin position="1693"/>
        <end position="1714"/>
    </location>
</feature>
<evidence type="ECO:0000256" key="3">
    <source>
        <dbReference type="ARBA" id="ARBA00022490"/>
    </source>
</evidence>
<dbReference type="OrthoDB" id="76453at2759"/>
<feature type="region of interest" description="Disordered" evidence="6">
    <location>
        <begin position="1274"/>
        <end position="1295"/>
    </location>
</feature>